<evidence type="ECO:0000256" key="3">
    <source>
        <dbReference type="ARBA" id="ARBA00007282"/>
    </source>
</evidence>
<dbReference type="EMBL" id="KN824296">
    <property type="protein sequence ID" value="KIM27943.1"/>
    <property type="molecule type" value="Genomic_DNA"/>
</dbReference>
<dbReference type="HOGENOM" id="CLU_685098_0_0_1"/>
<accession>A0A0C2WF35</accession>
<keyword evidence="4" id="KW-0808">Transferase</keyword>
<evidence type="ECO:0000256" key="7">
    <source>
        <dbReference type="ARBA" id="ARBA00023136"/>
    </source>
</evidence>
<reference evidence="10" key="3">
    <citation type="submission" date="2015-02" db="EMBL/GenBank/DDBJ databases">
        <title>Evolutionary Origins and Diversification of the Mycorrhizal Mutualists.</title>
        <authorList>
            <consortium name="DOE Joint Genome Institute"/>
            <consortium name="Mycorrhizal Genomics Consortium"/>
            <person name="Kohler A."/>
            <person name="Kuo A."/>
            <person name="Nagy L.G."/>
            <person name="Floudas D."/>
            <person name="Copeland A."/>
            <person name="Barry K.W."/>
            <person name="Cichocki N."/>
            <person name="Veneault-Fourrey C."/>
            <person name="LaButti K."/>
            <person name="Lindquist E.A."/>
            <person name="Lipzen A."/>
            <person name="Lundell T."/>
            <person name="Morin E."/>
            <person name="Murat C."/>
            <person name="Riley R."/>
            <person name="Ohm R."/>
            <person name="Sun H."/>
            <person name="Tunlid A."/>
            <person name="Henrissat B."/>
            <person name="Grigoriev I.V."/>
            <person name="Hibbett D.S."/>
            <person name="Martin F."/>
        </authorList>
    </citation>
    <scope>NUCLEOTIDE SEQUENCE</scope>
    <source>
        <strain evidence="10 12">MAFF 305830</strain>
    </source>
</reference>
<dbReference type="GO" id="GO:0006629">
    <property type="term" value="P:lipid metabolic process"/>
    <property type="evidence" value="ECO:0007669"/>
    <property type="project" value="InterPro"/>
</dbReference>
<evidence type="ECO:0000313" key="11">
    <source>
        <dbReference type="EMBL" id="KIM27943.1"/>
    </source>
</evidence>
<proteinExistence type="inferred from homology"/>
<keyword evidence="5 8" id="KW-0812">Transmembrane</keyword>
<evidence type="ECO:0000256" key="5">
    <source>
        <dbReference type="ARBA" id="ARBA00022692"/>
    </source>
</evidence>
<evidence type="ECO:0000259" key="9">
    <source>
        <dbReference type="Pfam" id="PF13813"/>
    </source>
</evidence>
<keyword evidence="12" id="KW-1185">Reference proteome</keyword>
<dbReference type="STRING" id="933852.A0A0C2WF35"/>
<comment type="subcellular location">
    <subcellularLocation>
        <location evidence="1">Membrane</location>
        <topology evidence="1">Multi-pass membrane protein</topology>
    </subcellularLocation>
</comment>
<comment type="pathway">
    <text evidence="2">Secondary metabolite biosynthesis.</text>
</comment>
<gene>
    <name evidence="11" type="ORF">M408DRAFT_329850</name>
    <name evidence="10" type="ORF">M408DRAFT_331501</name>
</gene>
<evidence type="ECO:0000313" key="10">
    <source>
        <dbReference type="EMBL" id="KIM25043.1"/>
    </source>
</evidence>
<dbReference type="InterPro" id="IPR032805">
    <property type="entry name" value="Wax_synthase_dom"/>
</dbReference>
<dbReference type="GO" id="GO:0008374">
    <property type="term" value="F:O-acyltransferase activity"/>
    <property type="evidence" value="ECO:0007669"/>
    <property type="project" value="InterPro"/>
</dbReference>
<reference evidence="12" key="2">
    <citation type="submission" date="2015-01" db="EMBL/GenBank/DDBJ databases">
        <title>Evolutionary Origins and Diversification of the Mycorrhizal Mutualists.</title>
        <authorList>
            <consortium name="DOE Joint Genome Institute"/>
            <consortium name="Mycorrhizal Genomics Consortium"/>
            <person name="Kohler A."/>
            <person name="Kuo A."/>
            <person name="Nagy L.G."/>
            <person name="Floudas D."/>
            <person name="Copeland A."/>
            <person name="Barry K.W."/>
            <person name="Cichocki N."/>
            <person name="Veneault-Fourrey C."/>
            <person name="LaButti K."/>
            <person name="Lindquist E.A."/>
            <person name="Lipzen A."/>
            <person name="Lundell T."/>
            <person name="Morin E."/>
            <person name="Murat C."/>
            <person name="Riley R."/>
            <person name="Ohm R."/>
            <person name="Sun H."/>
            <person name="Tunlid A."/>
            <person name="Henrissat B."/>
            <person name="Grigoriev I.V."/>
            <person name="Hibbett D.S."/>
            <person name="Martin F."/>
        </authorList>
    </citation>
    <scope>NUCLEOTIDE SEQUENCE [LARGE SCALE GENOMIC DNA]</scope>
    <source>
        <strain evidence="12">MAFF 305830</strain>
    </source>
</reference>
<evidence type="ECO:0000256" key="8">
    <source>
        <dbReference type="SAM" id="Phobius"/>
    </source>
</evidence>
<organism evidence="10 12">
    <name type="scientific">Serendipita vermifera MAFF 305830</name>
    <dbReference type="NCBI Taxonomy" id="933852"/>
    <lineage>
        <taxon>Eukaryota</taxon>
        <taxon>Fungi</taxon>
        <taxon>Dikarya</taxon>
        <taxon>Basidiomycota</taxon>
        <taxon>Agaricomycotina</taxon>
        <taxon>Agaricomycetes</taxon>
        <taxon>Sebacinales</taxon>
        <taxon>Serendipitaceae</taxon>
        <taxon>Serendipita</taxon>
    </lineage>
</organism>
<protein>
    <recommendedName>
        <fullName evidence="9">Wax synthase domain-containing protein</fullName>
    </recommendedName>
</protein>
<dbReference type="PANTHER" id="PTHR31595:SF57">
    <property type="entry name" value="OS04G0481900 PROTEIN"/>
    <property type="match status" value="1"/>
</dbReference>
<evidence type="ECO:0000256" key="1">
    <source>
        <dbReference type="ARBA" id="ARBA00004141"/>
    </source>
</evidence>
<dbReference type="Proteomes" id="UP000054097">
    <property type="component" value="Unassembled WGS sequence"/>
</dbReference>
<feature type="transmembrane region" description="Helical" evidence="8">
    <location>
        <begin position="20"/>
        <end position="39"/>
    </location>
</feature>
<feature type="domain" description="Wax synthase" evidence="9">
    <location>
        <begin position="242"/>
        <end position="321"/>
    </location>
</feature>
<reference evidence="10 12" key="1">
    <citation type="submission" date="2014-04" db="EMBL/GenBank/DDBJ databases">
        <authorList>
            <consortium name="DOE Joint Genome Institute"/>
            <person name="Kuo A."/>
            <person name="Zuccaro A."/>
            <person name="Kohler A."/>
            <person name="Nagy L.G."/>
            <person name="Floudas D."/>
            <person name="Copeland A."/>
            <person name="Barry K.W."/>
            <person name="Cichocki N."/>
            <person name="Veneault-Fourrey C."/>
            <person name="LaButti K."/>
            <person name="Lindquist E.A."/>
            <person name="Lipzen A."/>
            <person name="Lundell T."/>
            <person name="Morin E."/>
            <person name="Murat C."/>
            <person name="Sun H."/>
            <person name="Tunlid A."/>
            <person name="Henrissat B."/>
            <person name="Grigoriev I.V."/>
            <person name="Hibbett D.S."/>
            <person name="Martin F."/>
            <person name="Nordberg H.P."/>
            <person name="Cantor M.N."/>
            <person name="Hua S.X."/>
        </authorList>
    </citation>
    <scope>NUCLEOTIDE SEQUENCE [LARGE SCALE GENOMIC DNA]</scope>
    <source>
        <strain evidence="10 12">MAFF 305830</strain>
    </source>
</reference>
<evidence type="ECO:0000256" key="2">
    <source>
        <dbReference type="ARBA" id="ARBA00005179"/>
    </source>
</evidence>
<dbReference type="EMBL" id="KN824318">
    <property type="protein sequence ID" value="KIM25043.1"/>
    <property type="molecule type" value="Genomic_DNA"/>
</dbReference>
<dbReference type="OrthoDB" id="1077582at2759"/>
<dbReference type="Pfam" id="PF13813">
    <property type="entry name" value="MBOAT_2"/>
    <property type="match status" value="1"/>
</dbReference>
<dbReference type="PANTHER" id="PTHR31595">
    <property type="entry name" value="LONG-CHAIN-ALCOHOL O-FATTY-ACYLTRANSFERASE 3-RELATED"/>
    <property type="match status" value="1"/>
</dbReference>
<keyword evidence="7 8" id="KW-0472">Membrane</keyword>
<feature type="transmembrane region" description="Helical" evidence="8">
    <location>
        <begin position="333"/>
        <end position="358"/>
    </location>
</feature>
<evidence type="ECO:0000313" key="12">
    <source>
        <dbReference type="Proteomes" id="UP000054097"/>
    </source>
</evidence>
<comment type="similarity">
    <text evidence="3">Belongs to the wax synthase family.</text>
</comment>
<dbReference type="InterPro" id="IPR044851">
    <property type="entry name" value="Wax_synthase"/>
</dbReference>
<evidence type="ECO:0000256" key="4">
    <source>
        <dbReference type="ARBA" id="ARBA00022679"/>
    </source>
</evidence>
<sequence length="416" mass="47321">MIDLRLGGFFSGLEVPSASAPAVTAAFAFLLLAIFTLTLERSPANITGRFILCALSSYWFYQYGHAYEAPTRSVESGVSIISAYGIFRTIETSFGYLFEPLPRWVINGDIQNTPVGFTERCMWSLDLLLSMRGTSFFKNTHWDFAPAALIDPKHNKPKWTFVRERLFSLLAQIFLMDVFDTTVKAQAWPVMPESLYPITTLSPPFQLYYAVCVCMMTALSMNINYTAHSLGAVALGSPSAGWPPLFQDPFHASSLQAFWTHKWHSSFRRVFLMISSTAVDASRSFIPNRRARSAFRGLCIFALSCIMHLALMYRIRPPHLSPAEINFVERETLLFFLLQPVGMLLEVVLVKPIATYAFGENTEGRIRCTRVWAWAWLLWTGRYWSDVWVRHGMWGVKERVVGYSIVRGVLHGNWTQ</sequence>
<keyword evidence="6 8" id="KW-1133">Transmembrane helix</keyword>
<evidence type="ECO:0000256" key="6">
    <source>
        <dbReference type="ARBA" id="ARBA00022989"/>
    </source>
</evidence>
<dbReference type="GO" id="GO:0016020">
    <property type="term" value="C:membrane"/>
    <property type="evidence" value="ECO:0007669"/>
    <property type="project" value="UniProtKB-SubCell"/>
</dbReference>
<feature type="transmembrane region" description="Helical" evidence="8">
    <location>
        <begin position="293"/>
        <end position="313"/>
    </location>
</feature>
<dbReference type="AlphaFoldDB" id="A0A0C2WF35"/>
<name>A0A0C2WF35_SERVB</name>